<evidence type="ECO:0000313" key="3">
    <source>
        <dbReference type="Proteomes" id="UP000239047"/>
    </source>
</evidence>
<dbReference type="Proteomes" id="UP000239047">
    <property type="component" value="Unassembled WGS sequence"/>
</dbReference>
<keyword evidence="3" id="KW-1185">Reference proteome</keyword>
<dbReference type="PANTHER" id="PTHR33745">
    <property type="entry name" value="RSBT ANTAGONIST PROTEIN RSBS-RELATED"/>
    <property type="match status" value="1"/>
</dbReference>
<dbReference type="Gene3D" id="3.30.750.24">
    <property type="entry name" value="STAS domain"/>
    <property type="match status" value="1"/>
</dbReference>
<proteinExistence type="predicted"/>
<gene>
    <name evidence="2" type="ORF">C4B60_20890</name>
</gene>
<dbReference type="RefSeq" id="WP_104059904.1">
    <property type="nucleotide sequence ID" value="NZ_PREZ01000012.1"/>
</dbReference>
<dbReference type="InterPro" id="IPR002645">
    <property type="entry name" value="STAS_dom"/>
</dbReference>
<organism evidence="2 3">
    <name type="scientific">Jeotgalibacillus proteolyticus</name>
    <dbReference type="NCBI Taxonomy" id="2082395"/>
    <lineage>
        <taxon>Bacteria</taxon>
        <taxon>Bacillati</taxon>
        <taxon>Bacillota</taxon>
        <taxon>Bacilli</taxon>
        <taxon>Bacillales</taxon>
        <taxon>Caryophanaceae</taxon>
        <taxon>Jeotgalibacillus</taxon>
    </lineage>
</organism>
<reference evidence="2 3" key="1">
    <citation type="submission" date="2018-02" db="EMBL/GenBank/DDBJ databases">
        <title>Jeotgalibacillus proteolyticum sp. nov. a protease producing bacterium isolated from ocean sediments of Laizhou Bay.</title>
        <authorList>
            <person name="Li Y."/>
        </authorList>
    </citation>
    <scope>NUCLEOTIDE SEQUENCE [LARGE SCALE GENOMIC DNA]</scope>
    <source>
        <strain evidence="2 3">22-7</strain>
    </source>
</reference>
<name>A0A2S5G696_9BACL</name>
<dbReference type="PANTHER" id="PTHR33745:SF8">
    <property type="entry name" value="BLUE-LIGHT PHOTORECEPTOR"/>
    <property type="match status" value="1"/>
</dbReference>
<evidence type="ECO:0000259" key="1">
    <source>
        <dbReference type="PROSITE" id="PS50801"/>
    </source>
</evidence>
<accession>A0A2S5G696</accession>
<dbReference type="AlphaFoldDB" id="A0A2S5G696"/>
<dbReference type="Pfam" id="PF01740">
    <property type="entry name" value="STAS"/>
    <property type="match status" value="1"/>
</dbReference>
<dbReference type="CDD" id="cd07041">
    <property type="entry name" value="STAS_RsbR_RsbS_like"/>
    <property type="match status" value="1"/>
</dbReference>
<evidence type="ECO:0000313" key="2">
    <source>
        <dbReference type="EMBL" id="PPA68502.1"/>
    </source>
</evidence>
<dbReference type="InterPro" id="IPR051932">
    <property type="entry name" value="Bact_StressResp_Reg"/>
</dbReference>
<sequence>MSKLTPVATYLADHAEPLAEQLIAFSLKKIEIEVPEALVEKSRQLHISFFTFFSQSILLPSEKEAEEQFVQFTKGQQYEQKYVFDQLSTLIKPFAETRSFYNKIVTDICLNFELAVEDILFVANRLNYLLDLRLTNSILDYESYKDEIARRNREEIIELAAPIVPLKSGMAILPLIGSIDQERAEHLLSKAVPKLSTMEVNCLIIDFSGIYKIDNEVASHIFSLLEVLKLLGIDATVTGLRPELAQSIVLSGIDFTGVKTFSSVMQALDA</sequence>
<dbReference type="PROSITE" id="PS50801">
    <property type="entry name" value="STAS"/>
    <property type="match status" value="1"/>
</dbReference>
<dbReference type="SUPFAM" id="SSF52091">
    <property type="entry name" value="SpoIIaa-like"/>
    <property type="match status" value="1"/>
</dbReference>
<feature type="domain" description="STAS" evidence="1">
    <location>
        <begin position="160"/>
        <end position="270"/>
    </location>
</feature>
<dbReference type="EMBL" id="PREZ01000012">
    <property type="protein sequence ID" value="PPA68502.1"/>
    <property type="molecule type" value="Genomic_DNA"/>
</dbReference>
<comment type="caution">
    <text evidence="2">The sequence shown here is derived from an EMBL/GenBank/DDBJ whole genome shotgun (WGS) entry which is preliminary data.</text>
</comment>
<dbReference type="InterPro" id="IPR036513">
    <property type="entry name" value="STAS_dom_sf"/>
</dbReference>
<protein>
    <recommendedName>
        <fullName evidence="1">STAS domain-containing protein</fullName>
    </recommendedName>
</protein>
<dbReference type="OrthoDB" id="2677458at2"/>